<dbReference type="Proteomes" id="UP000322699">
    <property type="component" value="Unassembled WGS sequence"/>
</dbReference>
<gene>
    <name evidence="2" type="ORF">LF1_01630</name>
</gene>
<sequence>MWGSHPGAHAPGRGLSALRAYCAITDATSRAKGDYKKSYVPNTCFPRPKPFTARGDAQRREGFWSRKKRVSSFNRVGIAPRVVLPRTRGAMSTRLNSPENPSRRGAMPNAVKQVG</sequence>
<protein>
    <submittedName>
        <fullName evidence="2">Uncharacterized protein</fullName>
    </submittedName>
</protein>
<reference evidence="2 3" key="1">
    <citation type="submission" date="2019-08" db="EMBL/GenBank/DDBJ databases">
        <title>Deep-cultivation of Planctomycetes and their phenomic and genomic characterization uncovers novel biology.</title>
        <authorList>
            <person name="Wiegand S."/>
            <person name="Jogler M."/>
            <person name="Boedeker C."/>
            <person name="Pinto D."/>
            <person name="Vollmers J."/>
            <person name="Rivas-Marin E."/>
            <person name="Kohn T."/>
            <person name="Peeters S.H."/>
            <person name="Heuer A."/>
            <person name="Rast P."/>
            <person name="Oberbeckmann S."/>
            <person name="Bunk B."/>
            <person name="Jeske O."/>
            <person name="Meyerdierks A."/>
            <person name="Storesund J.E."/>
            <person name="Kallscheuer N."/>
            <person name="Luecker S."/>
            <person name="Lage O.M."/>
            <person name="Pohl T."/>
            <person name="Merkel B.J."/>
            <person name="Hornburger P."/>
            <person name="Mueller R.-W."/>
            <person name="Bruemmer F."/>
            <person name="Labrenz M."/>
            <person name="Spormann A.M."/>
            <person name="Op Den Camp H."/>
            <person name="Overmann J."/>
            <person name="Amann R."/>
            <person name="Jetten M.S.M."/>
            <person name="Mascher T."/>
            <person name="Medema M.H."/>
            <person name="Devos D.P."/>
            <person name="Kaster A.-K."/>
            <person name="Ovreas L."/>
            <person name="Rohde M."/>
            <person name="Galperin M.Y."/>
            <person name="Jogler C."/>
        </authorList>
    </citation>
    <scope>NUCLEOTIDE SEQUENCE [LARGE SCALE GENOMIC DNA]</scope>
    <source>
        <strain evidence="2 3">LF1</strain>
    </source>
</reference>
<feature type="region of interest" description="Disordered" evidence="1">
    <location>
        <begin position="84"/>
        <end position="115"/>
    </location>
</feature>
<accession>A0A5B1CCC6</accession>
<comment type="caution">
    <text evidence="2">The sequence shown here is derived from an EMBL/GenBank/DDBJ whole genome shotgun (WGS) entry which is preliminary data.</text>
</comment>
<name>A0A5B1CCC6_9BACT</name>
<organism evidence="2 3">
    <name type="scientific">Rubripirellula obstinata</name>
    <dbReference type="NCBI Taxonomy" id="406547"/>
    <lineage>
        <taxon>Bacteria</taxon>
        <taxon>Pseudomonadati</taxon>
        <taxon>Planctomycetota</taxon>
        <taxon>Planctomycetia</taxon>
        <taxon>Pirellulales</taxon>
        <taxon>Pirellulaceae</taxon>
        <taxon>Rubripirellula</taxon>
    </lineage>
</organism>
<evidence type="ECO:0000313" key="3">
    <source>
        <dbReference type="Proteomes" id="UP000322699"/>
    </source>
</evidence>
<dbReference type="AlphaFoldDB" id="A0A5B1CCC6"/>
<dbReference type="EMBL" id="VRLW01000001">
    <property type="protein sequence ID" value="KAA1257675.1"/>
    <property type="molecule type" value="Genomic_DNA"/>
</dbReference>
<evidence type="ECO:0000256" key="1">
    <source>
        <dbReference type="SAM" id="MobiDB-lite"/>
    </source>
</evidence>
<keyword evidence="3" id="KW-1185">Reference proteome</keyword>
<evidence type="ECO:0000313" key="2">
    <source>
        <dbReference type="EMBL" id="KAA1257675.1"/>
    </source>
</evidence>
<proteinExistence type="predicted"/>